<keyword evidence="2" id="KW-0560">Oxidoreductase</keyword>
<dbReference type="InterPro" id="IPR036291">
    <property type="entry name" value="NAD(P)-bd_dom_sf"/>
</dbReference>
<dbReference type="GO" id="GO:0016616">
    <property type="term" value="F:oxidoreductase activity, acting on the CH-OH group of donors, NAD or NADP as acceptor"/>
    <property type="evidence" value="ECO:0007669"/>
    <property type="project" value="TreeGrafter"/>
</dbReference>
<evidence type="ECO:0000313" key="5">
    <source>
        <dbReference type="EMBL" id="KAE8709097.1"/>
    </source>
</evidence>
<name>A0A6A3B093_HIBSY</name>
<dbReference type="Pfam" id="PF01370">
    <property type="entry name" value="Epimerase"/>
    <property type="match status" value="1"/>
</dbReference>
<dbReference type="PANTHER" id="PTHR10366:SF295">
    <property type="entry name" value="NAD(P)-BINDING ROSSMANN-FOLD SUPERFAMILY PROTEIN"/>
    <property type="match status" value="1"/>
</dbReference>
<keyword evidence="6" id="KW-1185">Reference proteome</keyword>
<evidence type="ECO:0000256" key="2">
    <source>
        <dbReference type="ARBA" id="ARBA00023002"/>
    </source>
</evidence>
<accession>A0A6A3B093</accession>
<feature type="domain" description="NAD-dependent epimerase/dehydratase" evidence="4">
    <location>
        <begin position="12"/>
        <end position="90"/>
    </location>
</feature>
<dbReference type="InterPro" id="IPR050425">
    <property type="entry name" value="NAD(P)_dehydrat-like"/>
</dbReference>
<keyword evidence="1" id="KW-0521">NADP</keyword>
<evidence type="ECO:0000256" key="3">
    <source>
        <dbReference type="SAM" id="MobiDB-lite"/>
    </source>
</evidence>
<protein>
    <recommendedName>
        <fullName evidence="4">NAD-dependent epimerase/dehydratase domain-containing protein</fullName>
    </recommendedName>
</protein>
<dbReference type="Gene3D" id="3.40.50.720">
    <property type="entry name" value="NAD(P)-binding Rossmann-like Domain"/>
    <property type="match status" value="2"/>
</dbReference>
<organism evidence="5 6">
    <name type="scientific">Hibiscus syriacus</name>
    <name type="common">Rose of Sharon</name>
    <dbReference type="NCBI Taxonomy" id="106335"/>
    <lineage>
        <taxon>Eukaryota</taxon>
        <taxon>Viridiplantae</taxon>
        <taxon>Streptophyta</taxon>
        <taxon>Embryophyta</taxon>
        <taxon>Tracheophyta</taxon>
        <taxon>Spermatophyta</taxon>
        <taxon>Magnoliopsida</taxon>
        <taxon>eudicotyledons</taxon>
        <taxon>Gunneridae</taxon>
        <taxon>Pentapetalae</taxon>
        <taxon>rosids</taxon>
        <taxon>malvids</taxon>
        <taxon>Malvales</taxon>
        <taxon>Malvaceae</taxon>
        <taxon>Malvoideae</taxon>
        <taxon>Hibiscus</taxon>
    </lineage>
</organism>
<gene>
    <name evidence="5" type="ORF">F3Y22_tig00110332pilonHSYRG00901</name>
</gene>
<dbReference type="PANTHER" id="PTHR10366">
    <property type="entry name" value="NAD DEPENDENT EPIMERASE/DEHYDRATASE"/>
    <property type="match status" value="1"/>
</dbReference>
<sequence length="290" mass="31799">MVAAAAKPKEAVCVTGANGFMGSWLVRSLIEQGYTTIHASIYPSSDPTHLFSLSGATSPLVHLHIHEADVLDPDAILKAVEGCQGIFHVVSPCSLDDPKDRRPNSSDPPCRSRSTCSKPREKSRNQHKWYPVSKTLAEKSAWDYAEKQGIDVVAINPSTCLGPLLQPILNASCAVLLQLLQGSKDTQEYHWLGAVMLKMSLNFSLNTLSTVCGLWLLQDFHGNSLRCECQLRVNNIEHFRYTGETQPGLVSCEDAAKRLINLGLVFTPVEDAVRETVDSLVAKGFLKIQT</sequence>
<proteinExistence type="predicted"/>
<evidence type="ECO:0000256" key="1">
    <source>
        <dbReference type="ARBA" id="ARBA00022857"/>
    </source>
</evidence>
<evidence type="ECO:0000259" key="4">
    <source>
        <dbReference type="Pfam" id="PF01370"/>
    </source>
</evidence>
<feature type="region of interest" description="Disordered" evidence="3">
    <location>
        <begin position="97"/>
        <end position="127"/>
    </location>
</feature>
<dbReference type="Proteomes" id="UP000436088">
    <property type="component" value="Unassembled WGS sequence"/>
</dbReference>
<dbReference type="InterPro" id="IPR001509">
    <property type="entry name" value="Epimerase_deHydtase"/>
</dbReference>
<dbReference type="EMBL" id="VEPZ02000937">
    <property type="protein sequence ID" value="KAE8709097.1"/>
    <property type="molecule type" value="Genomic_DNA"/>
</dbReference>
<evidence type="ECO:0000313" key="6">
    <source>
        <dbReference type="Proteomes" id="UP000436088"/>
    </source>
</evidence>
<reference evidence="5" key="1">
    <citation type="submission" date="2019-09" db="EMBL/GenBank/DDBJ databases">
        <title>Draft genome information of white flower Hibiscus syriacus.</title>
        <authorList>
            <person name="Kim Y.-M."/>
        </authorList>
    </citation>
    <scope>NUCLEOTIDE SEQUENCE [LARGE SCALE GENOMIC DNA]</scope>
    <source>
        <strain evidence="5">YM2019G1</strain>
    </source>
</reference>
<comment type="caution">
    <text evidence="5">The sequence shown here is derived from an EMBL/GenBank/DDBJ whole genome shotgun (WGS) entry which is preliminary data.</text>
</comment>
<dbReference type="AlphaFoldDB" id="A0A6A3B093"/>
<dbReference type="SUPFAM" id="SSF51735">
    <property type="entry name" value="NAD(P)-binding Rossmann-fold domains"/>
    <property type="match status" value="1"/>
</dbReference>